<evidence type="ECO:0000256" key="1">
    <source>
        <dbReference type="SAM" id="MobiDB-lite"/>
    </source>
</evidence>
<gene>
    <name evidence="2" type="ORF">EVAR_64310_1</name>
</gene>
<dbReference type="AlphaFoldDB" id="A0A4C2ACA5"/>
<evidence type="ECO:0000313" key="2">
    <source>
        <dbReference type="EMBL" id="GBP96625.1"/>
    </source>
</evidence>
<accession>A0A4C2ACA5</accession>
<feature type="region of interest" description="Disordered" evidence="1">
    <location>
        <begin position="1"/>
        <end position="36"/>
    </location>
</feature>
<reference evidence="2 3" key="1">
    <citation type="journal article" date="2019" name="Commun. Biol.">
        <title>The bagworm genome reveals a unique fibroin gene that provides high tensile strength.</title>
        <authorList>
            <person name="Kono N."/>
            <person name="Nakamura H."/>
            <person name="Ohtoshi R."/>
            <person name="Tomita M."/>
            <person name="Numata K."/>
            <person name="Arakawa K."/>
        </authorList>
    </citation>
    <scope>NUCLEOTIDE SEQUENCE [LARGE SCALE GENOMIC DNA]</scope>
</reference>
<evidence type="ECO:0000313" key="3">
    <source>
        <dbReference type="Proteomes" id="UP000299102"/>
    </source>
</evidence>
<feature type="compositionally biased region" description="Polar residues" evidence="1">
    <location>
        <begin position="89"/>
        <end position="106"/>
    </location>
</feature>
<dbReference type="Proteomes" id="UP000299102">
    <property type="component" value="Unassembled WGS sequence"/>
</dbReference>
<feature type="compositionally biased region" description="Basic and acidic residues" evidence="1">
    <location>
        <begin position="14"/>
        <end position="36"/>
    </location>
</feature>
<sequence>MAADRPALVAHRVTKSDEETAKRTARNREKDPEWKRNIKKENSRAVSILSIDHSRTVIRSGIQEENGKVIGSSLAVRVVQPRNRRRDSSAGTPTRQSTLTSRRISQ</sequence>
<dbReference type="EMBL" id="BGZK01002812">
    <property type="protein sequence ID" value="GBP96625.1"/>
    <property type="molecule type" value="Genomic_DNA"/>
</dbReference>
<comment type="caution">
    <text evidence="2">The sequence shown here is derived from an EMBL/GenBank/DDBJ whole genome shotgun (WGS) entry which is preliminary data.</text>
</comment>
<keyword evidence="3" id="KW-1185">Reference proteome</keyword>
<protein>
    <submittedName>
        <fullName evidence="2">Uncharacterized protein</fullName>
    </submittedName>
</protein>
<organism evidence="2 3">
    <name type="scientific">Eumeta variegata</name>
    <name type="common">Bagworm moth</name>
    <name type="synonym">Eumeta japonica</name>
    <dbReference type="NCBI Taxonomy" id="151549"/>
    <lineage>
        <taxon>Eukaryota</taxon>
        <taxon>Metazoa</taxon>
        <taxon>Ecdysozoa</taxon>
        <taxon>Arthropoda</taxon>
        <taxon>Hexapoda</taxon>
        <taxon>Insecta</taxon>
        <taxon>Pterygota</taxon>
        <taxon>Neoptera</taxon>
        <taxon>Endopterygota</taxon>
        <taxon>Lepidoptera</taxon>
        <taxon>Glossata</taxon>
        <taxon>Ditrysia</taxon>
        <taxon>Tineoidea</taxon>
        <taxon>Psychidae</taxon>
        <taxon>Oiketicinae</taxon>
        <taxon>Eumeta</taxon>
    </lineage>
</organism>
<name>A0A4C2ACA5_EUMVA</name>
<proteinExistence type="predicted"/>
<feature type="region of interest" description="Disordered" evidence="1">
    <location>
        <begin position="76"/>
        <end position="106"/>
    </location>
</feature>